<proteinExistence type="predicted"/>
<dbReference type="AlphaFoldDB" id="A0A0C9VQA1"/>
<sequence>MSEPFNSFNETNWRAMHIQADQNSGLQVSSSSPRRVPEPGQYVPVQEQYLARNIGYTELNNVNGTPNMPPLPAAGGLPSHNVGNGNHHAPRPMHSYSRVTSEHLPPNSYDIAFENIIDLFKGDRNGTHQCVYRRGRGVCRRSFDSAFEALLHVIEDHLESIRFRCSCGRTFSKKAYAEAHITKPEN</sequence>
<organism evidence="1 2">
    <name type="scientific">Sphaerobolus stellatus (strain SS14)</name>
    <dbReference type="NCBI Taxonomy" id="990650"/>
    <lineage>
        <taxon>Eukaryota</taxon>
        <taxon>Fungi</taxon>
        <taxon>Dikarya</taxon>
        <taxon>Basidiomycota</taxon>
        <taxon>Agaricomycotina</taxon>
        <taxon>Agaricomycetes</taxon>
        <taxon>Phallomycetidae</taxon>
        <taxon>Geastrales</taxon>
        <taxon>Sphaerobolaceae</taxon>
        <taxon>Sphaerobolus</taxon>
    </lineage>
</organism>
<dbReference type="EMBL" id="KN837117">
    <property type="protein sequence ID" value="KIJ44447.1"/>
    <property type="molecule type" value="Genomic_DNA"/>
</dbReference>
<dbReference type="Proteomes" id="UP000054279">
    <property type="component" value="Unassembled WGS sequence"/>
</dbReference>
<name>A0A0C9VQA1_SPHS4</name>
<reference evidence="1 2" key="1">
    <citation type="submission" date="2014-06" db="EMBL/GenBank/DDBJ databases">
        <title>Evolutionary Origins and Diversification of the Mycorrhizal Mutualists.</title>
        <authorList>
            <consortium name="DOE Joint Genome Institute"/>
            <consortium name="Mycorrhizal Genomics Consortium"/>
            <person name="Kohler A."/>
            <person name="Kuo A."/>
            <person name="Nagy L.G."/>
            <person name="Floudas D."/>
            <person name="Copeland A."/>
            <person name="Barry K.W."/>
            <person name="Cichocki N."/>
            <person name="Veneault-Fourrey C."/>
            <person name="LaButti K."/>
            <person name="Lindquist E.A."/>
            <person name="Lipzen A."/>
            <person name="Lundell T."/>
            <person name="Morin E."/>
            <person name="Murat C."/>
            <person name="Riley R."/>
            <person name="Ohm R."/>
            <person name="Sun H."/>
            <person name="Tunlid A."/>
            <person name="Henrissat B."/>
            <person name="Grigoriev I.V."/>
            <person name="Hibbett D.S."/>
            <person name="Martin F."/>
        </authorList>
    </citation>
    <scope>NUCLEOTIDE SEQUENCE [LARGE SCALE GENOMIC DNA]</scope>
    <source>
        <strain evidence="1 2">SS14</strain>
    </source>
</reference>
<protein>
    <submittedName>
        <fullName evidence="1">Uncharacterized protein</fullName>
    </submittedName>
</protein>
<gene>
    <name evidence="1" type="ORF">M422DRAFT_252046</name>
</gene>
<evidence type="ECO:0000313" key="2">
    <source>
        <dbReference type="Proteomes" id="UP000054279"/>
    </source>
</evidence>
<evidence type="ECO:0000313" key="1">
    <source>
        <dbReference type="EMBL" id="KIJ44447.1"/>
    </source>
</evidence>
<accession>A0A0C9VQA1</accession>
<keyword evidence="2" id="KW-1185">Reference proteome</keyword>
<dbReference type="HOGENOM" id="CLU_1455272_0_0_1"/>